<sequence>GCGEPPAPLAATPQAGALAGADSARGRERIVAQGCVSCHSIPGIKGAGARVGPPLGHLAKRAYLGGVLANTPANLVRWLRDPPAIAPHTAMPNLRLSEAEARDIAAYLLTLR</sequence>
<dbReference type="RefSeq" id="WP_289786467.1">
    <property type="nucleotide sequence ID" value="NZ_JAUDJE010000021.1"/>
</dbReference>
<feature type="domain" description="Cytochrome c" evidence="5">
    <location>
        <begin position="21"/>
        <end position="112"/>
    </location>
</feature>
<feature type="non-terminal residue" evidence="6">
    <location>
        <position position="1"/>
    </location>
</feature>
<dbReference type="EMBL" id="JAUDJE010000021">
    <property type="protein sequence ID" value="MDM9561315.1"/>
    <property type="molecule type" value="Genomic_DNA"/>
</dbReference>
<keyword evidence="7" id="KW-1185">Reference proteome</keyword>
<dbReference type="InterPro" id="IPR009056">
    <property type="entry name" value="Cyt_c-like_dom"/>
</dbReference>
<dbReference type="Pfam" id="PF00034">
    <property type="entry name" value="Cytochrom_C"/>
    <property type="match status" value="1"/>
</dbReference>
<dbReference type="SUPFAM" id="SSF46626">
    <property type="entry name" value="Cytochrome c"/>
    <property type="match status" value="1"/>
</dbReference>
<name>A0ABT7W7Z2_9BORD</name>
<gene>
    <name evidence="6" type="ORF">QUC21_19920</name>
</gene>
<protein>
    <submittedName>
        <fullName evidence="6">C-type cytochrome</fullName>
    </submittedName>
</protein>
<dbReference type="InterPro" id="IPR036909">
    <property type="entry name" value="Cyt_c-like_dom_sf"/>
</dbReference>
<evidence type="ECO:0000259" key="5">
    <source>
        <dbReference type="PROSITE" id="PS51007"/>
    </source>
</evidence>
<reference evidence="6" key="1">
    <citation type="submission" date="2023-06" db="EMBL/GenBank/DDBJ databases">
        <title>full genome analysis of Phenantherene degrader P3.</title>
        <authorList>
            <person name="Akbar A."/>
            <person name="Rahmeh R."/>
            <person name="Kishk M."/>
        </authorList>
    </citation>
    <scope>NUCLEOTIDE SEQUENCE</scope>
    <source>
        <strain evidence="6">P3</strain>
    </source>
</reference>
<evidence type="ECO:0000313" key="6">
    <source>
        <dbReference type="EMBL" id="MDM9561315.1"/>
    </source>
</evidence>
<evidence type="ECO:0000256" key="4">
    <source>
        <dbReference type="PROSITE-ProRule" id="PRU00433"/>
    </source>
</evidence>
<keyword evidence="2 4" id="KW-0479">Metal-binding</keyword>
<dbReference type="PROSITE" id="PS51007">
    <property type="entry name" value="CYTC"/>
    <property type="match status" value="1"/>
</dbReference>
<evidence type="ECO:0000313" key="7">
    <source>
        <dbReference type="Proteomes" id="UP001175604"/>
    </source>
</evidence>
<proteinExistence type="predicted"/>
<comment type="caution">
    <text evidence="6">The sequence shown here is derived from an EMBL/GenBank/DDBJ whole genome shotgun (WGS) entry which is preliminary data.</text>
</comment>
<keyword evidence="3 4" id="KW-0408">Iron</keyword>
<organism evidence="6 7">
    <name type="scientific">Bordetella petrii</name>
    <dbReference type="NCBI Taxonomy" id="94624"/>
    <lineage>
        <taxon>Bacteria</taxon>
        <taxon>Pseudomonadati</taxon>
        <taxon>Pseudomonadota</taxon>
        <taxon>Betaproteobacteria</taxon>
        <taxon>Burkholderiales</taxon>
        <taxon>Alcaligenaceae</taxon>
        <taxon>Bordetella</taxon>
    </lineage>
</organism>
<dbReference type="Proteomes" id="UP001175604">
    <property type="component" value="Unassembled WGS sequence"/>
</dbReference>
<evidence type="ECO:0000256" key="3">
    <source>
        <dbReference type="ARBA" id="ARBA00023004"/>
    </source>
</evidence>
<evidence type="ECO:0000256" key="2">
    <source>
        <dbReference type="ARBA" id="ARBA00022723"/>
    </source>
</evidence>
<evidence type="ECO:0000256" key="1">
    <source>
        <dbReference type="ARBA" id="ARBA00022617"/>
    </source>
</evidence>
<keyword evidence="1 4" id="KW-0349">Heme</keyword>
<dbReference type="Gene3D" id="1.10.760.10">
    <property type="entry name" value="Cytochrome c-like domain"/>
    <property type="match status" value="1"/>
</dbReference>
<accession>A0ABT7W7Z2</accession>